<gene>
    <name evidence="2" type="ORF">JAZ07_00695</name>
</gene>
<comment type="caution">
    <text evidence="2">The sequence shown here is derived from an EMBL/GenBank/DDBJ whole genome shotgun (WGS) entry which is preliminary data.</text>
</comment>
<dbReference type="CDD" id="cd00085">
    <property type="entry name" value="HNHc"/>
    <property type="match status" value="1"/>
</dbReference>
<dbReference type="InterPro" id="IPR003615">
    <property type="entry name" value="HNH_nuc"/>
</dbReference>
<proteinExistence type="predicted"/>
<evidence type="ECO:0000313" key="3">
    <source>
        <dbReference type="Proteomes" id="UP000886667"/>
    </source>
</evidence>
<keyword evidence="2" id="KW-0378">Hydrolase</keyword>
<keyword evidence="2" id="KW-0255">Endonuclease</keyword>
<sequence length="205" mass="24415">MEEIKSRTPPPSTYTETHHIIPKSLGGSDHPNNLIKLTPKEHYIAHRLLAKIHKGKMIYAFNAMISYNRLNRYYPPSSVYHRIREETSLALREMAKDREHRQSRPIYTPWGRYDTVYDLIRDNKTDLKRNAIVDRLNDPDNIYFSYQPIPHNSVYKEKKRTTKPSVFTLRSIDENNLDEFMDYFDMKINDARNIASLWIEWLQEG</sequence>
<evidence type="ECO:0000313" key="2">
    <source>
        <dbReference type="EMBL" id="MCG7944843.1"/>
    </source>
</evidence>
<dbReference type="Proteomes" id="UP000886667">
    <property type="component" value="Unassembled WGS sequence"/>
</dbReference>
<feature type="region of interest" description="Disordered" evidence="1">
    <location>
        <begin position="1"/>
        <end position="27"/>
    </location>
</feature>
<name>A0A9E4N3H2_9GAMM</name>
<dbReference type="EMBL" id="JAEPCM010000016">
    <property type="protein sequence ID" value="MCG7944843.1"/>
    <property type="molecule type" value="Genomic_DNA"/>
</dbReference>
<evidence type="ECO:0000256" key="1">
    <source>
        <dbReference type="SAM" id="MobiDB-lite"/>
    </source>
</evidence>
<organism evidence="2 3">
    <name type="scientific">Candidatus Thiodiazotropha taylori</name>
    <dbReference type="NCBI Taxonomy" id="2792791"/>
    <lineage>
        <taxon>Bacteria</taxon>
        <taxon>Pseudomonadati</taxon>
        <taxon>Pseudomonadota</taxon>
        <taxon>Gammaproteobacteria</taxon>
        <taxon>Chromatiales</taxon>
        <taxon>Sedimenticolaceae</taxon>
        <taxon>Candidatus Thiodiazotropha</taxon>
    </lineage>
</organism>
<accession>A0A9E4N3H2</accession>
<dbReference type="GO" id="GO:0004519">
    <property type="term" value="F:endonuclease activity"/>
    <property type="evidence" value="ECO:0007669"/>
    <property type="project" value="UniProtKB-KW"/>
</dbReference>
<dbReference type="AlphaFoldDB" id="A0A9E4N3H2"/>
<keyword evidence="2" id="KW-0540">Nuclease</keyword>
<protein>
    <submittedName>
        <fullName evidence="2">HNH endonuclease</fullName>
    </submittedName>
</protein>
<reference evidence="2" key="1">
    <citation type="journal article" date="2021" name="Proc. Natl. Acad. Sci. U.S.A.">
        <title>Global biogeography of chemosynthetic symbionts reveals both localized and globally distributed symbiont groups. .</title>
        <authorList>
            <person name="Osvatic J.T."/>
            <person name="Wilkins L.G.E."/>
            <person name="Leibrecht L."/>
            <person name="Leray M."/>
            <person name="Zauner S."/>
            <person name="Polzin J."/>
            <person name="Camacho Y."/>
            <person name="Gros O."/>
            <person name="van Gils J.A."/>
            <person name="Eisen J.A."/>
            <person name="Petersen J.M."/>
            <person name="Yuen B."/>
        </authorList>
    </citation>
    <scope>NUCLEOTIDE SEQUENCE</scope>
    <source>
        <strain evidence="2">MAGclacostrist064TRANS</strain>
    </source>
</reference>